<proteinExistence type="predicted"/>
<evidence type="ECO:0000313" key="3">
    <source>
        <dbReference type="EMBL" id="KXJ92606.1"/>
    </source>
</evidence>
<keyword evidence="1" id="KW-0175">Coiled coil</keyword>
<feature type="region of interest" description="Disordered" evidence="2">
    <location>
        <begin position="308"/>
        <end position="380"/>
    </location>
</feature>
<feature type="region of interest" description="Disordered" evidence="2">
    <location>
        <begin position="426"/>
        <end position="455"/>
    </location>
</feature>
<evidence type="ECO:0000313" key="4">
    <source>
        <dbReference type="Proteomes" id="UP000070501"/>
    </source>
</evidence>
<dbReference type="InParanoid" id="A0A136J6G6"/>
<organism evidence="3 4">
    <name type="scientific">Microdochium bolleyi</name>
    <dbReference type="NCBI Taxonomy" id="196109"/>
    <lineage>
        <taxon>Eukaryota</taxon>
        <taxon>Fungi</taxon>
        <taxon>Dikarya</taxon>
        <taxon>Ascomycota</taxon>
        <taxon>Pezizomycotina</taxon>
        <taxon>Sordariomycetes</taxon>
        <taxon>Xylariomycetidae</taxon>
        <taxon>Xylariales</taxon>
        <taxon>Microdochiaceae</taxon>
        <taxon>Microdochium</taxon>
    </lineage>
</organism>
<gene>
    <name evidence="3" type="ORF">Micbo1qcDRAFT_173781</name>
</gene>
<feature type="compositionally biased region" description="Polar residues" evidence="2">
    <location>
        <begin position="328"/>
        <end position="341"/>
    </location>
</feature>
<dbReference type="Proteomes" id="UP000070501">
    <property type="component" value="Unassembled WGS sequence"/>
</dbReference>
<keyword evidence="4" id="KW-1185">Reference proteome</keyword>
<name>A0A136J6G6_9PEZI</name>
<accession>A0A136J6G6</accession>
<feature type="coiled-coil region" evidence="1">
    <location>
        <begin position="116"/>
        <end position="182"/>
    </location>
</feature>
<dbReference type="AlphaFoldDB" id="A0A136J6G6"/>
<sequence length="645" mass="71614">MDDADPTKWTAAGPVDDGSEEEYGDCHQDDADLGGGVPHEHEMHQIADDMQQPGIEPDPRAEYKQRADAFWAQAGKIEDSVQEILGFLNPDSSRDFGDEKDLMDLKKSLARKVHEIATHAREARKLLARAEKVKEQTWSINHSTQKKINQMAEDEARIEEMLDSLEQKEFRREKKKQALEAKKKLRKGELARLKASVATNAKLLKETKREQHNAIEHSIAEENRLLELREQTEQRQEQLDNMGLELEGANIQLDKTRLEVQRELVRKAQVESACQRREMDLRKFEAVDQARANAEWRLSQLEAELGHLKKEHSSSNNNPSHRRHAPQAVSQHQQVPSTRPLSPQATPRPQPQPRQAMPLQVLERPPQRPLPAGTEDELPMNIPVRSCAGTTKDTHRCSQTSQAENILLENMAADKLCLEYKYAKQKPMPGSTATSSKTAHVPLSKHVQTSGPLTGSGKAASFAYVPRFRQQERVPDINSSNTSAGMLAGNSSIAGSADMFAGFTNKTGTGFSTASTTINMPAKGHKKMVTKSLKVEKKTGLFSIRAPKPKAEKAPDRLGAGLQPDSLAKDRMEILAKSAKAAKPTALEKAKIVAANRKAKAVPAEPLGKAAKASNEQKKKREKVKEAVDQDFAFCIDLSPLTYCP</sequence>
<feature type="region of interest" description="Disordered" evidence="2">
    <location>
        <begin position="1"/>
        <end position="40"/>
    </location>
</feature>
<protein>
    <submittedName>
        <fullName evidence="3">Uncharacterized protein</fullName>
    </submittedName>
</protein>
<evidence type="ECO:0000256" key="2">
    <source>
        <dbReference type="SAM" id="MobiDB-lite"/>
    </source>
</evidence>
<evidence type="ECO:0000256" key="1">
    <source>
        <dbReference type="SAM" id="Coils"/>
    </source>
</evidence>
<feature type="region of interest" description="Disordered" evidence="2">
    <location>
        <begin position="603"/>
        <end position="622"/>
    </location>
</feature>
<dbReference type="EMBL" id="KQ964248">
    <property type="protein sequence ID" value="KXJ92606.1"/>
    <property type="molecule type" value="Genomic_DNA"/>
</dbReference>
<reference evidence="4" key="1">
    <citation type="submission" date="2016-02" db="EMBL/GenBank/DDBJ databases">
        <title>Draft genome sequence of Microdochium bolleyi, a fungal endophyte of beachgrass.</title>
        <authorList>
            <consortium name="DOE Joint Genome Institute"/>
            <person name="David A.S."/>
            <person name="May G."/>
            <person name="Haridas S."/>
            <person name="Lim J."/>
            <person name="Wang M."/>
            <person name="Labutti K."/>
            <person name="Lipzen A."/>
            <person name="Barry K."/>
            <person name="Grigoriev I.V."/>
        </authorList>
    </citation>
    <scope>NUCLEOTIDE SEQUENCE [LARGE SCALE GENOMIC DNA]</scope>
    <source>
        <strain evidence="4">J235TASD1</strain>
    </source>
</reference>